<accession>A0ABQ0NBZ1</accession>
<name>A0ABQ0NBZ1_9LACO</name>
<evidence type="ECO:0000313" key="1">
    <source>
        <dbReference type="EMBL" id="GBF02526.1"/>
    </source>
</evidence>
<reference evidence="1 2" key="1">
    <citation type="submission" date="2017-04" db="EMBL/GenBank/DDBJ databases">
        <title>In vitro and in silico characterization of Lactobacillus paraplantarum D2-1, a starter culture for soymilk fermentation.</title>
        <authorList>
            <person name="Endo A."/>
            <person name="Sasaki F."/>
            <person name="Maeno S."/>
            <person name="Kanesaki Y."/>
            <person name="Kubota E."/>
            <person name="Torres G.A."/>
            <person name="Tomita S."/>
            <person name="Nakagawa J."/>
        </authorList>
    </citation>
    <scope>NUCLEOTIDE SEQUENCE [LARGE SCALE GENOMIC DNA]</scope>
    <source>
        <strain evidence="1 2">D2-1</strain>
    </source>
</reference>
<dbReference type="Proteomes" id="UP000236162">
    <property type="component" value="Unassembled WGS sequence"/>
</dbReference>
<protein>
    <submittedName>
        <fullName evidence="1">Uncharacterized protein</fullName>
    </submittedName>
</protein>
<dbReference type="EMBL" id="BDOR01000011">
    <property type="protein sequence ID" value="GBF02526.1"/>
    <property type="molecule type" value="Genomic_DNA"/>
</dbReference>
<proteinExistence type="predicted"/>
<comment type="caution">
    <text evidence="1">The sequence shown here is derived from an EMBL/GenBank/DDBJ whole genome shotgun (WGS) entry which is preliminary data.</text>
</comment>
<keyword evidence="2" id="KW-1185">Reference proteome</keyword>
<sequence length="34" mass="4024">MIVFIGQKIATKPINYINFDKNMRFISVFEQFGL</sequence>
<gene>
    <name evidence="1" type="ORF">LPPLD21_02074</name>
</gene>
<organism evidence="1 2">
    <name type="scientific">Lactiplantibacillus paraplantarum</name>
    <dbReference type="NCBI Taxonomy" id="60520"/>
    <lineage>
        <taxon>Bacteria</taxon>
        <taxon>Bacillati</taxon>
        <taxon>Bacillota</taxon>
        <taxon>Bacilli</taxon>
        <taxon>Lactobacillales</taxon>
        <taxon>Lactobacillaceae</taxon>
        <taxon>Lactiplantibacillus</taxon>
    </lineage>
</organism>
<evidence type="ECO:0000313" key="2">
    <source>
        <dbReference type="Proteomes" id="UP000236162"/>
    </source>
</evidence>